<dbReference type="AlphaFoldDB" id="A0A0C5WQ97"/>
<sequence length="269" mass="30316">MTEQGNKGDALHSMVHRLEDKVYRPSGFWSYSVHQLLIHLKKEKFDSAPRALGFDTEGNEILSYVTGDVYNYPLVGAIATTEALCTAAELLRDYHDATASFVQSDQFGTLRWLLPNREPREVVCHGDYAPYNVALNGSKVVGVFDFDTAHPAPRVWDVAYAVYCWAPFKTHSGDSLGDLTEQTMRARLFCDAYGLSHEDRVCLVETMISRIQTLVDFMHEQAAAGHEGFIANLKDGHDVTYIADIKYLRCHKKPITDYLILSADHSTHR</sequence>
<proteinExistence type="predicted"/>
<dbReference type="SUPFAM" id="SSF56112">
    <property type="entry name" value="Protein kinase-like (PK-like)"/>
    <property type="match status" value="1"/>
</dbReference>
<protein>
    <recommendedName>
        <fullName evidence="1">Aminoglycoside phosphotransferase domain-containing protein</fullName>
    </recommendedName>
</protein>
<dbReference type="EMBL" id="CP005974">
    <property type="protein sequence ID" value="AJR08557.1"/>
    <property type="molecule type" value="Genomic_DNA"/>
</dbReference>
<evidence type="ECO:0000313" key="3">
    <source>
        <dbReference type="Proteomes" id="UP000032303"/>
    </source>
</evidence>
<name>A0A0C5WQ97_9GAMM</name>
<dbReference type="InterPro" id="IPR002575">
    <property type="entry name" value="Aminoglycoside_PTrfase"/>
</dbReference>
<reference evidence="2 3" key="1">
    <citation type="submission" date="2013-05" db="EMBL/GenBank/DDBJ databases">
        <title>Complete genome sequence of the lipase-producing bacterium Photobacterium gaetbulicola Gung47.</title>
        <authorList>
            <person name="Kim Y.-O."/>
        </authorList>
    </citation>
    <scope>NUCLEOTIDE SEQUENCE [LARGE SCALE GENOMIC DNA]</scope>
    <source>
        <strain evidence="2 3">Gung47</strain>
    </source>
</reference>
<dbReference type="STRING" id="658445.H744_2c1891"/>
<dbReference type="Gene3D" id="3.90.1200.10">
    <property type="match status" value="1"/>
</dbReference>
<dbReference type="HOGENOM" id="CLU_066396_0_0_6"/>
<evidence type="ECO:0000259" key="1">
    <source>
        <dbReference type="Pfam" id="PF01636"/>
    </source>
</evidence>
<gene>
    <name evidence="2" type="ORF">H744_2c1891</name>
</gene>
<feature type="domain" description="Aminoglycoside phosphotransferase" evidence="1">
    <location>
        <begin position="107"/>
        <end position="166"/>
    </location>
</feature>
<dbReference type="Pfam" id="PF01636">
    <property type="entry name" value="APH"/>
    <property type="match status" value="1"/>
</dbReference>
<dbReference type="InterPro" id="IPR011009">
    <property type="entry name" value="Kinase-like_dom_sf"/>
</dbReference>
<evidence type="ECO:0000313" key="2">
    <source>
        <dbReference type="EMBL" id="AJR08557.1"/>
    </source>
</evidence>
<dbReference type="PATRIC" id="fig|658445.3.peg.3829"/>
<dbReference type="KEGG" id="pgb:H744_2c1891"/>
<keyword evidence="3" id="KW-1185">Reference proteome</keyword>
<accession>A0A0C5WQ97</accession>
<dbReference type="Proteomes" id="UP000032303">
    <property type="component" value="Chromosome 2"/>
</dbReference>
<organism evidence="2 3">
    <name type="scientific">Photobacterium gaetbulicola Gung47</name>
    <dbReference type="NCBI Taxonomy" id="658445"/>
    <lineage>
        <taxon>Bacteria</taxon>
        <taxon>Pseudomonadati</taxon>
        <taxon>Pseudomonadota</taxon>
        <taxon>Gammaproteobacteria</taxon>
        <taxon>Vibrionales</taxon>
        <taxon>Vibrionaceae</taxon>
        <taxon>Photobacterium</taxon>
    </lineage>
</organism>